<accession>A0A5C6EB27</accession>
<proteinExistence type="predicted"/>
<evidence type="ECO:0000313" key="2">
    <source>
        <dbReference type="Proteomes" id="UP000317977"/>
    </source>
</evidence>
<dbReference type="AlphaFoldDB" id="A0A5C6EB27"/>
<dbReference type="EMBL" id="SJPX01000006">
    <property type="protein sequence ID" value="TWU46943.1"/>
    <property type="molecule type" value="Genomic_DNA"/>
</dbReference>
<protein>
    <submittedName>
        <fullName evidence="1">Uncharacterized protein</fullName>
    </submittedName>
</protein>
<dbReference type="Proteomes" id="UP000317977">
    <property type="component" value="Unassembled WGS sequence"/>
</dbReference>
<reference evidence="1 2" key="1">
    <citation type="submission" date="2019-02" db="EMBL/GenBank/DDBJ databases">
        <title>Deep-cultivation of Planctomycetes and their phenomic and genomic characterization uncovers novel biology.</title>
        <authorList>
            <person name="Wiegand S."/>
            <person name="Jogler M."/>
            <person name="Boedeker C."/>
            <person name="Pinto D."/>
            <person name="Vollmers J."/>
            <person name="Rivas-Marin E."/>
            <person name="Kohn T."/>
            <person name="Peeters S.H."/>
            <person name="Heuer A."/>
            <person name="Rast P."/>
            <person name="Oberbeckmann S."/>
            <person name="Bunk B."/>
            <person name="Jeske O."/>
            <person name="Meyerdierks A."/>
            <person name="Storesund J.E."/>
            <person name="Kallscheuer N."/>
            <person name="Luecker S."/>
            <person name="Lage O.M."/>
            <person name="Pohl T."/>
            <person name="Merkel B.J."/>
            <person name="Hornburger P."/>
            <person name="Mueller R.-W."/>
            <person name="Bruemmer F."/>
            <person name="Labrenz M."/>
            <person name="Spormann A.M."/>
            <person name="Op Den Camp H."/>
            <person name="Overmann J."/>
            <person name="Amann R."/>
            <person name="Jetten M.S.M."/>
            <person name="Mascher T."/>
            <person name="Medema M.H."/>
            <person name="Devos D.P."/>
            <person name="Kaster A.-K."/>
            <person name="Ovreas L."/>
            <person name="Rohde M."/>
            <person name="Galperin M.Y."/>
            <person name="Jogler C."/>
        </authorList>
    </citation>
    <scope>NUCLEOTIDE SEQUENCE [LARGE SCALE GENOMIC DNA]</scope>
    <source>
        <strain evidence="1 2">Poly59</strain>
    </source>
</reference>
<sequence>MTGRALQLATDVEKFPSANGTSRVGGHCWTFIFRAIAGIFLHRFVLSYGLEVEYSDRNIPQRHAYEKFSQCGEAIAPGIVKVTYRPCLFKTPGLESPGRVLGGVR</sequence>
<evidence type="ECO:0000313" key="1">
    <source>
        <dbReference type="EMBL" id="TWU46943.1"/>
    </source>
</evidence>
<gene>
    <name evidence="1" type="ORF">Poly59_59170</name>
</gene>
<name>A0A5C6EB27_9BACT</name>
<organism evidence="1 2">
    <name type="scientific">Rubripirellula reticaptiva</name>
    <dbReference type="NCBI Taxonomy" id="2528013"/>
    <lineage>
        <taxon>Bacteria</taxon>
        <taxon>Pseudomonadati</taxon>
        <taxon>Planctomycetota</taxon>
        <taxon>Planctomycetia</taxon>
        <taxon>Pirellulales</taxon>
        <taxon>Pirellulaceae</taxon>
        <taxon>Rubripirellula</taxon>
    </lineage>
</organism>
<keyword evidence="2" id="KW-1185">Reference proteome</keyword>
<comment type="caution">
    <text evidence="1">The sequence shown here is derived from an EMBL/GenBank/DDBJ whole genome shotgun (WGS) entry which is preliminary data.</text>
</comment>